<accession>A0AAV4TUC6</accession>
<dbReference type="Proteomes" id="UP001054945">
    <property type="component" value="Unassembled WGS sequence"/>
</dbReference>
<protein>
    <submittedName>
        <fullName evidence="1">Uncharacterized protein</fullName>
    </submittedName>
</protein>
<proteinExistence type="predicted"/>
<name>A0AAV4TUC6_CAEEX</name>
<organism evidence="1 2">
    <name type="scientific">Caerostris extrusa</name>
    <name type="common">Bark spider</name>
    <name type="synonym">Caerostris bankana</name>
    <dbReference type="NCBI Taxonomy" id="172846"/>
    <lineage>
        <taxon>Eukaryota</taxon>
        <taxon>Metazoa</taxon>
        <taxon>Ecdysozoa</taxon>
        <taxon>Arthropoda</taxon>
        <taxon>Chelicerata</taxon>
        <taxon>Arachnida</taxon>
        <taxon>Araneae</taxon>
        <taxon>Araneomorphae</taxon>
        <taxon>Entelegynae</taxon>
        <taxon>Araneoidea</taxon>
        <taxon>Araneidae</taxon>
        <taxon>Caerostris</taxon>
    </lineage>
</organism>
<gene>
    <name evidence="1" type="ORF">CEXT_526871</name>
</gene>
<evidence type="ECO:0000313" key="2">
    <source>
        <dbReference type="Proteomes" id="UP001054945"/>
    </source>
</evidence>
<dbReference type="EMBL" id="BPLR01011868">
    <property type="protein sequence ID" value="GIY49714.1"/>
    <property type="molecule type" value="Genomic_DNA"/>
</dbReference>
<comment type="caution">
    <text evidence="1">The sequence shown here is derived from an EMBL/GenBank/DDBJ whole genome shotgun (WGS) entry which is preliminary data.</text>
</comment>
<reference evidence="1 2" key="1">
    <citation type="submission" date="2021-06" db="EMBL/GenBank/DDBJ databases">
        <title>Caerostris extrusa draft genome.</title>
        <authorList>
            <person name="Kono N."/>
            <person name="Arakawa K."/>
        </authorList>
    </citation>
    <scope>NUCLEOTIDE SEQUENCE [LARGE SCALE GENOMIC DNA]</scope>
</reference>
<keyword evidence="2" id="KW-1185">Reference proteome</keyword>
<dbReference type="AlphaFoldDB" id="A0AAV4TUC6"/>
<evidence type="ECO:0000313" key="1">
    <source>
        <dbReference type="EMBL" id="GIY49714.1"/>
    </source>
</evidence>
<sequence>MMAVSSLNLTAANASLHNITANLMDMLQGLISDREYNIKGSFTKHFCIHWDFDVSLLFLYILHAFKLDQFTLRKSLVLEKFLDADFELLKDILKKVILEINNIQRNKKSSAKTKSRPNTKDTDYKLRDITIRDPHNSKEGKNGTSEKECIKDWILIE</sequence>